<dbReference type="Pfam" id="PF06808">
    <property type="entry name" value="DctM"/>
    <property type="match status" value="1"/>
</dbReference>
<sequence length="443" mass="46875">MALEWLALAMLVAFVGVLLIGIPVAYAAAATGLVFGFIGFGESLFNLLPARIYGVATDQSLLALPMFVFMGVMLEKSRLGQDMLEVIGHIAGRVPGGMGVGIILFGVIMGATTGIVGATIVLLGVIALPTLLKYKYDHALAAGTICASGTLGQIIPPSLVLLLLAEIMNESVGTLFAAALVPGLMLAGMYVAYILIYAWRHPDKAPPIPAEERAALSRGQLMVRLVKGVMPALLLVCAVLGSIMGGVAAPTEAAAIGALGGLLIVGLSGKLSLKVLRETCTDTLTTSVMIFFVIMTAQAFSLAFRGLGGERLIQDLFALVPGGATADLIFFMGVLFLAGVLLEWAEISYIVLPLFLPYFAAQGVDMVWLAALICINMQTSFLTPPVGWSLFFFRGVAPAAVQTREIYRGVWPFIYIQLAAVLVVMLFPSIATWLPTSMGWMNK</sequence>
<keyword evidence="7" id="KW-0813">Transport</keyword>
<organism evidence="9 10">
    <name type="scientific">Rubrivivax rivuli</name>
    <dbReference type="NCBI Taxonomy" id="1862385"/>
    <lineage>
        <taxon>Bacteria</taxon>
        <taxon>Pseudomonadati</taxon>
        <taxon>Pseudomonadota</taxon>
        <taxon>Betaproteobacteria</taxon>
        <taxon>Burkholderiales</taxon>
        <taxon>Sphaerotilaceae</taxon>
        <taxon>Rubrivivax</taxon>
    </lineage>
</organism>
<dbReference type="AlphaFoldDB" id="A0A437RR86"/>
<comment type="caution">
    <text evidence="9">The sequence shown here is derived from an EMBL/GenBank/DDBJ whole genome shotgun (WGS) entry which is preliminary data.</text>
</comment>
<evidence type="ECO:0000259" key="8">
    <source>
        <dbReference type="Pfam" id="PF06808"/>
    </source>
</evidence>
<dbReference type="EMBL" id="SACR01000001">
    <property type="protein sequence ID" value="RVU49314.1"/>
    <property type="molecule type" value="Genomic_DNA"/>
</dbReference>
<evidence type="ECO:0000256" key="3">
    <source>
        <dbReference type="ARBA" id="ARBA00022519"/>
    </source>
</evidence>
<evidence type="ECO:0000256" key="4">
    <source>
        <dbReference type="ARBA" id="ARBA00022692"/>
    </source>
</evidence>
<feature type="transmembrane region" description="Helical" evidence="7">
    <location>
        <begin position="253"/>
        <end position="272"/>
    </location>
</feature>
<feature type="transmembrane region" description="Helical" evidence="7">
    <location>
        <begin position="413"/>
        <end position="434"/>
    </location>
</feature>
<feature type="transmembrane region" description="Helical" evidence="7">
    <location>
        <begin position="316"/>
        <end position="342"/>
    </location>
</feature>
<keyword evidence="5 7" id="KW-1133">Transmembrane helix</keyword>
<comment type="subunit">
    <text evidence="7">The complex comprises the extracytoplasmic solute receptor protein and the two transmembrane proteins.</text>
</comment>
<gene>
    <name evidence="9" type="ORF">EOE66_01710</name>
</gene>
<reference evidence="9 10" key="1">
    <citation type="submission" date="2019-01" db="EMBL/GenBank/DDBJ databases">
        <authorList>
            <person name="Chen W.-M."/>
        </authorList>
    </citation>
    <scope>NUCLEOTIDE SEQUENCE [LARGE SCALE GENOMIC DNA]</scope>
    <source>
        <strain evidence="9 10">KYPY4</strain>
    </source>
</reference>
<comment type="subcellular location">
    <subcellularLocation>
        <location evidence="1 7">Cell inner membrane</location>
        <topology evidence="1 7">Multi-pass membrane protein</topology>
    </subcellularLocation>
</comment>
<feature type="domain" description="TRAP C4-dicarboxylate transport system permease DctM subunit" evidence="8">
    <location>
        <begin position="11"/>
        <end position="429"/>
    </location>
</feature>
<dbReference type="GO" id="GO:0022857">
    <property type="term" value="F:transmembrane transporter activity"/>
    <property type="evidence" value="ECO:0007669"/>
    <property type="project" value="UniProtKB-UniRule"/>
</dbReference>
<evidence type="ECO:0000256" key="1">
    <source>
        <dbReference type="ARBA" id="ARBA00004429"/>
    </source>
</evidence>
<evidence type="ECO:0000313" key="9">
    <source>
        <dbReference type="EMBL" id="RVU49314.1"/>
    </source>
</evidence>
<feature type="transmembrane region" description="Helical" evidence="7">
    <location>
        <begin position="51"/>
        <end position="74"/>
    </location>
</feature>
<dbReference type="InterPro" id="IPR010656">
    <property type="entry name" value="DctM"/>
</dbReference>
<comment type="similarity">
    <text evidence="7">Belongs to the TRAP transporter large permease family.</text>
</comment>
<keyword evidence="3 7" id="KW-0997">Cell inner membrane</keyword>
<keyword evidence="10" id="KW-1185">Reference proteome</keyword>
<feature type="transmembrane region" description="Helical" evidence="7">
    <location>
        <begin position="176"/>
        <end position="199"/>
    </location>
</feature>
<feature type="transmembrane region" description="Helical" evidence="7">
    <location>
        <begin position="385"/>
        <end position="401"/>
    </location>
</feature>
<keyword evidence="6 7" id="KW-0472">Membrane</keyword>
<dbReference type="RefSeq" id="WP_128226951.1">
    <property type="nucleotide sequence ID" value="NZ_SACR01000001.1"/>
</dbReference>
<dbReference type="GO" id="GO:0005886">
    <property type="term" value="C:plasma membrane"/>
    <property type="evidence" value="ECO:0007669"/>
    <property type="project" value="UniProtKB-SubCell"/>
</dbReference>
<protein>
    <recommendedName>
        <fullName evidence="7">TRAP transporter large permease protein</fullName>
    </recommendedName>
</protein>
<feature type="transmembrane region" description="Helical" evidence="7">
    <location>
        <begin position="114"/>
        <end position="132"/>
    </location>
</feature>
<accession>A0A437RR86</accession>
<evidence type="ECO:0000256" key="2">
    <source>
        <dbReference type="ARBA" id="ARBA00022475"/>
    </source>
</evidence>
<name>A0A437RR86_9BURK</name>
<feature type="transmembrane region" description="Helical" evidence="7">
    <location>
        <begin position="284"/>
        <end position="304"/>
    </location>
</feature>
<dbReference type="InterPro" id="IPR004681">
    <property type="entry name" value="TRAP_DctM"/>
</dbReference>
<dbReference type="Proteomes" id="UP000285575">
    <property type="component" value="Unassembled WGS sequence"/>
</dbReference>
<feature type="transmembrane region" description="Helical" evidence="7">
    <location>
        <begin position="228"/>
        <end position="247"/>
    </location>
</feature>
<dbReference type="OrthoDB" id="9796052at2"/>
<evidence type="ECO:0000256" key="6">
    <source>
        <dbReference type="ARBA" id="ARBA00023136"/>
    </source>
</evidence>
<dbReference type="NCBIfam" id="TIGR00786">
    <property type="entry name" value="dctM"/>
    <property type="match status" value="1"/>
</dbReference>
<evidence type="ECO:0000256" key="5">
    <source>
        <dbReference type="ARBA" id="ARBA00022989"/>
    </source>
</evidence>
<dbReference type="PANTHER" id="PTHR33362:SF7">
    <property type="entry name" value="SLL1103 PROTEIN"/>
    <property type="match status" value="1"/>
</dbReference>
<comment type="function">
    <text evidence="7">Part of the tripartite ATP-independent periplasmic (TRAP) transport system.</text>
</comment>
<proteinExistence type="inferred from homology"/>
<evidence type="ECO:0000256" key="7">
    <source>
        <dbReference type="RuleBase" id="RU369079"/>
    </source>
</evidence>
<evidence type="ECO:0000313" key="10">
    <source>
        <dbReference type="Proteomes" id="UP000285575"/>
    </source>
</evidence>
<feature type="transmembrane region" description="Helical" evidence="7">
    <location>
        <begin position="349"/>
        <end position="373"/>
    </location>
</feature>
<feature type="transmembrane region" description="Helical" evidence="7">
    <location>
        <begin position="139"/>
        <end position="164"/>
    </location>
</feature>
<keyword evidence="2" id="KW-1003">Cell membrane</keyword>
<dbReference type="PANTHER" id="PTHR33362">
    <property type="entry name" value="SIALIC ACID TRAP TRANSPORTER PERMEASE PROTEIN SIAT-RELATED"/>
    <property type="match status" value="1"/>
</dbReference>
<keyword evidence="4 7" id="KW-0812">Transmembrane</keyword>